<name>A0ABN8Q438_9CNID</name>
<dbReference type="PROSITE" id="PS00983">
    <property type="entry name" value="LY6_UPAR"/>
    <property type="match status" value="1"/>
</dbReference>
<organism evidence="4 5">
    <name type="scientific">Porites lobata</name>
    <dbReference type="NCBI Taxonomy" id="104759"/>
    <lineage>
        <taxon>Eukaryota</taxon>
        <taxon>Metazoa</taxon>
        <taxon>Cnidaria</taxon>
        <taxon>Anthozoa</taxon>
        <taxon>Hexacorallia</taxon>
        <taxon>Scleractinia</taxon>
        <taxon>Fungiina</taxon>
        <taxon>Poritidae</taxon>
        <taxon>Porites</taxon>
    </lineage>
</organism>
<dbReference type="EMBL" id="CALNXK010000099">
    <property type="protein sequence ID" value="CAH3154814.1"/>
    <property type="molecule type" value="Genomic_DNA"/>
</dbReference>
<evidence type="ECO:0000256" key="2">
    <source>
        <dbReference type="ARBA" id="ARBA00023157"/>
    </source>
</evidence>
<protein>
    <recommendedName>
        <fullName evidence="3">UPAR/Ly6 domain-containing protein</fullName>
    </recommendedName>
</protein>
<dbReference type="Gene3D" id="2.10.60.10">
    <property type="entry name" value="CD59"/>
    <property type="match status" value="1"/>
</dbReference>
<evidence type="ECO:0000256" key="1">
    <source>
        <dbReference type="ARBA" id="ARBA00022729"/>
    </source>
</evidence>
<dbReference type="SMART" id="SM00134">
    <property type="entry name" value="LU"/>
    <property type="match status" value="1"/>
</dbReference>
<keyword evidence="5" id="KW-1185">Reference proteome</keyword>
<dbReference type="Pfam" id="PF00021">
    <property type="entry name" value="UPAR_LY6"/>
    <property type="match status" value="1"/>
</dbReference>
<dbReference type="InterPro" id="IPR045860">
    <property type="entry name" value="Snake_toxin-like_sf"/>
</dbReference>
<feature type="domain" description="UPAR/Ly6" evidence="3">
    <location>
        <begin position="4"/>
        <end position="98"/>
    </location>
</feature>
<dbReference type="Proteomes" id="UP001159405">
    <property type="component" value="Unassembled WGS sequence"/>
</dbReference>
<dbReference type="PANTHER" id="PTHR10036">
    <property type="entry name" value="CD59 GLYCOPROTEIN"/>
    <property type="match status" value="1"/>
</dbReference>
<accession>A0ABN8Q438</accession>
<sequence length="112" mass="11929">GYGLQCYKCLALTNWDDCDKNKVNTTCLPGFDSCGKVFLDGEVGGLSVKNYAKDCSVKAGCNNDRCKALAQVGATIDDCEVNCCEGDLCNGAKVPLVSALLLWACALLAFFR</sequence>
<dbReference type="PANTHER" id="PTHR10036:SF3">
    <property type="entry name" value="PROTEIN SLEEPLESS-RELATED"/>
    <property type="match status" value="1"/>
</dbReference>
<gene>
    <name evidence="4" type="ORF">PLOB_00050188</name>
</gene>
<proteinExistence type="predicted"/>
<comment type="caution">
    <text evidence="4">The sequence shown here is derived from an EMBL/GenBank/DDBJ whole genome shotgun (WGS) entry which is preliminary data.</text>
</comment>
<reference evidence="4 5" key="1">
    <citation type="submission" date="2022-05" db="EMBL/GenBank/DDBJ databases">
        <authorList>
            <consortium name="Genoscope - CEA"/>
            <person name="William W."/>
        </authorList>
    </citation>
    <scope>NUCLEOTIDE SEQUENCE [LARGE SCALE GENOMIC DNA]</scope>
</reference>
<keyword evidence="1" id="KW-0732">Signal</keyword>
<feature type="non-terminal residue" evidence="4">
    <location>
        <position position="1"/>
    </location>
</feature>
<evidence type="ECO:0000313" key="5">
    <source>
        <dbReference type="Proteomes" id="UP001159405"/>
    </source>
</evidence>
<dbReference type="InterPro" id="IPR018363">
    <property type="entry name" value="CD59_antigen_CS"/>
</dbReference>
<evidence type="ECO:0000259" key="3">
    <source>
        <dbReference type="SMART" id="SM00134"/>
    </source>
</evidence>
<evidence type="ECO:0000313" key="4">
    <source>
        <dbReference type="EMBL" id="CAH3154814.1"/>
    </source>
</evidence>
<keyword evidence="2" id="KW-1015">Disulfide bond</keyword>
<dbReference type="SUPFAM" id="SSF57302">
    <property type="entry name" value="Snake toxin-like"/>
    <property type="match status" value="1"/>
</dbReference>
<dbReference type="InterPro" id="IPR016054">
    <property type="entry name" value="LY6_UPA_recep-like"/>
</dbReference>